<name>A0A9Q6Z1T6_HISSO</name>
<dbReference type="AlphaFoldDB" id="A0A9Q6Z1T6"/>
<accession>A0A9Q6Z1T6</accession>
<reference evidence="1 2" key="1">
    <citation type="submission" date="2020-12" db="EMBL/GenBank/DDBJ databases">
        <title>ASc-MMNZ-VFA-070.</title>
        <authorList>
            <person name="Schryvers A."/>
            <person name="Mostafa Nazari M."/>
            <person name="Farshchi Andisi V."/>
            <person name="Timsit E."/>
            <person name="Walter Morck D."/>
        </authorList>
    </citation>
    <scope>NUCLEOTIDE SEQUENCE [LARGE SCALE GENOMIC DNA]</scope>
    <source>
        <strain evidence="1 2">ASc-MMNZ-VFA-070</strain>
    </source>
</reference>
<protein>
    <submittedName>
        <fullName evidence="1">Ash family protein</fullName>
    </submittedName>
</protein>
<dbReference type="EMBL" id="CP066558">
    <property type="protein sequence ID" value="QQF83039.1"/>
    <property type="molecule type" value="Genomic_DNA"/>
</dbReference>
<dbReference type="InterPro" id="IPR018880">
    <property type="entry name" value="Phage_P4_Ash"/>
</dbReference>
<proteinExistence type="predicted"/>
<evidence type="ECO:0000313" key="1">
    <source>
        <dbReference type="EMBL" id="QQF83039.1"/>
    </source>
</evidence>
<dbReference type="OrthoDB" id="5675328at2"/>
<keyword evidence="2" id="KW-1185">Reference proteome</keyword>
<gene>
    <name evidence="1" type="ORF">JFL49_03810</name>
</gene>
<sequence>MILKKCDLDHFTKCGQFFTISTHLNKASASREKLKNTKANSTPQACFFIRNLRTPKINLAIDLFSMVERKGQPLAVGYVPLYVVSHPFTLYRPTVRSLAESLLNITKDTAKMLYKFILLGENRLHLTILADSEQQARNRLILTRAICYARINPNHHRTFKPCKRLEMIAKTIEEP</sequence>
<dbReference type="Proteomes" id="UP000595373">
    <property type="component" value="Chromosome"/>
</dbReference>
<dbReference type="RefSeq" id="WP_081376605.1">
    <property type="nucleotide sequence ID" value="NZ_CP018802.1"/>
</dbReference>
<evidence type="ECO:0000313" key="2">
    <source>
        <dbReference type="Proteomes" id="UP000595373"/>
    </source>
</evidence>
<organism evidence="1 2">
    <name type="scientific">Histophilus somni</name>
    <name type="common">Haemophilus somnus</name>
    <dbReference type="NCBI Taxonomy" id="731"/>
    <lineage>
        <taxon>Bacteria</taxon>
        <taxon>Pseudomonadati</taxon>
        <taxon>Pseudomonadota</taxon>
        <taxon>Gammaproteobacteria</taxon>
        <taxon>Pasteurellales</taxon>
        <taxon>Pasteurellaceae</taxon>
        <taxon>Histophilus</taxon>
    </lineage>
</organism>
<dbReference type="Pfam" id="PF10554">
    <property type="entry name" value="Phage_ASH"/>
    <property type="match status" value="1"/>
</dbReference>